<gene>
    <name evidence="1" type="ORF">CDAR_528031</name>
</gene>
<dbReference type="Proteomes" id="UP001054837">
    <property type="component" value="Unassembled WGS sequence"/>
</dbReference>
<keyword evidence="2" id="KW-1185">Reference proteome</keyword>
<dbReference type="AlphaFoldDB" id="A0AAV4QS42"/>
<comment type="caution">
    <text evidence="1">The sequence shown here is derived from an EMBL/GenBank/DDBJ whole genome shotgun (WGS) entry which is preliminary data.</text>
</comment>
<organism evidence="1 2">
    <name type="scientific">Caerostris darwini</name>
    <dbReference type="NCBI Taxonomy" id="1538125"/>
    <lineage>
        <taxon>Eukaryota</taxon>
        <taxon>Metazoa</taxon>
        <taxon>Ecdysozoa</taxon>
        <taxon>Arthropoda</taxon>
        <taxon>Chelicerata</taxon>
        <taxon>Arachnida</taxon>
        <taxon>Araneae</taxon>
        <taxon>Araneomorphae</taxon>
        <taxon>Entelegynae</taxon>
        <taxon>Araneoidea</taxon>
        <taxon>Araneidae</taxon>
        <taxon>Caerostris</taxon>
    </lineage>
</organism>
<reference evidence="1 2" key="1">
    <citation type="submission" date="2021-06" db="EMBL/GenBank/DDBJ databases">
        <title>Caerostris darwini draft genome.</title>
        <authorList>
            <person name="Kono N."/>
            <person name="Arakawa K."/>
        </authorList>
    </citation>
    <scope>NUCLEOTIDE SEQUENCE [LARGE SCALE GENOMIC DNA]</scope>
</reference>
<accession>A0AAV4QS42</accession>
<protein>
    <submittedName>
        <fullName evidence="1">Uncharacterized protein</fullName>
    </submittedName>
</protein>
<evidence type="ECO:0000313" key="1">
    <source>
        <dbReference type="EMBL" id="GIY12478.1"/>
    </source>
</evidence>
<evidence type="ECO:0000313" key="2">
    <source>
        <dbReference type="Proteomes" id="UP001054837"/>
    </source>
</evidence>
<name>A0AAV4QS42_9ARAC</name>
<sequence>MYKNLENNEETITSFKRLPVVASQLNALYALKHDFTEENTVLAKISLHHMAKTCQCRCDVFKRSGNNDFRLKTPLPCNTVGEIKFSILDANWGECTAPNMQIDKMADLSYSLCFSGLILI</sequence>
<proteinExistence type="predicted"/>
<dbReference type="EMBL" id="BPLQ01005055">
    <property type="protein sequence ID" value="GIY12478.1"/>
    <property type="molecule type" value="Genomic_DNA"/>
</dbReference>